<evidence type="ECO:0000256" key="6">
    <source>
        <dbReference type="SAM" id="MobiDB-lite"/>
    </source>
</evidence>
<dbReference type="InterPro" id="IPR052357">
    <property type="entry name" value="Orn_Lys_Arg_decarboxylase-I"/>
</dbReference>
<dbReference type="InterPro" id="IPR015421">
    <property type="entry name" value="PyrdxlP-dep_Trfase_major"/>
</dbReference>
<name>A0A930DMS0_9FIRM</name>
<keyword evidence="5" id="KW-0456">Lyase</keyword>
<keyword evidence="9" id="KW-0032">Aminotransferase</keyword>
<dbReference type="AlphaFoldDB" id="A0A930DMS0"/>
<evidence type="ECO:0000256" key="4">
    <source>
        <dbReference type="ARBA" id="ARBA00022898"/>
    </source>
</evidence>
<dbReference type="InterPro" id="IPR008286">
    <property type="entry name" value="Prn/Lys/Arg_de-COase_C"/>
</dbReference>
<accession>A0A930DMS0</accession>
<proteinExistence type="inferred from homology"/>
<dbReference type="PANTHER" id="PTHR43277:SF4">
    <property type="entry name" value="ARGININE DECARBOXYLASE"/>
    <property type="match status" value="1"/>
</dbReference>
<dbReference type="Pfam" id="PF03711">
    <property type="entry name" value="OKR_DC_1_C"/>
    <property type="match status" value="1"/>
</dbReference>
<protein>
    <submittedName>
        <fullName evidence="9">Aminotransferase class V-fold PLP-dependent enzyme</fullName>
    </submittedName>
</protein>
<dbReference type="Proteomes" id="UP000775770">
    <property type="component" value="Unassembled WGS sequence"/>
</dbReference>
<comment type="similarity">
    <text evidence="2">Belongs to the Orn/Lys/Arg decarboxylase class-I family.</text>
</comment>
<evidence type="ECO:0000313" key="9">
    <source>
        <dbReference type="EMBL" id="MBF1272725.1"/>
    </source>
</evidence>
<feature type="domain" description="Orn/Lys/Arg decarboxylases family 1 pyridoxal-P attachment site" evidence="7">
    <location>
        <begin position="15"/>
        <end position="304"/>
    </location>
</feature>
<dbReference type="GO" id="GO:0008483">
    <property type="term" value="F:transaminase activity"/>
    <property type="evidence" value="ECO:0007669"/>
    <property type="project" value="UniProtKB-KW"/>
</dbReference>
<comment type="cofactor">
    <cofactor evidence="1">
        <name>pyridoxal 5'-phosphate</name>
        <dbReference type="ChEBI" id="CHEBI:597326"/>
    </cofactor>
</comment>
<evidence type="ECO:0000256" key="1">
    <source>
        <dbReference type="ARBA" id="ARBA00001933"/>
    </source>
</evidence>
<evidence type="ECO:0000256" key="3">
    <source>
        <dbReference type="ARBA" id="ARBA00022793"/>
    </source>
</evidence>
<gene>
    <name evidence="9" type="ORF">HXM90_04810</name>
</gene>
<feature type="domain" description="Orn/Lys/Arg decarboxylase C-terminal" evidence="8">
    <location>
        <begin position="466"/>
        <end position="507"/>
    </location>
</feature>
<dbReference type="InterPro" id="IPR036633">
    <property type="entry name" value="Prn/Lys/Arg_de-COase_C_sf"/>
</dbReference>
<feature type="compositionally biased region" description="Basic and acidic residues" evidence="6">
    <location>
        <begin position="389"/>
        <end position="421"/>
    </location>
</feature>
<evidence type="ECO:0000313" key="10">
    <source>
        <dbReference type="Proteomes" id="UP000775770"/>
    </source>
</evidence>
<dbReference type="RefSeq" id="WP_304071252.1">
    <property type="nucleotide sequence ID" value="NZ_JABZRA010000051.1"/>
</dbReference>
<evidence type="ECO:0000256" key="5">
    <source>
        <dbReference type="ARBA" id="ARBA00023239"/>
    </source>
</evidence>
<evidence type="ECO:0000256" key="2">
    <source>
        <dbReference type="ARBA" id="ARBA00010671"/>
    </source>
</evidence>
<dbReference type="InterPro" id="IPR000310">
    <property type="entry name" value="Orn/Lys/Arg_deCO2ase_major_dom"/>
</dbReference>
<dbReference type="PANTHER" id="PTHR43277">
    <property type="entry name" value="ARGININE DECARBOXYLASE"/>
    <property type="match status" value="1"/>
</dbReference>
<dbReference type="SUPFAM" id="SSF53383">
    <property type="entry name" value="PLP-dependent transferases"/>
    <property type="match status" value="1"/>
</dbReference>
<keyword evidence="9" id="KW-0808">Transferase</keyword>
<evidence type="ECO:0000259" key="7">
    <source>
        <dbReference type="Pfam" id="PF01276"/>
    </source>
</evidence>
<dbReference type="Pfam" id="PF01276">
    <property type="entry name" value="OKR_DC_1"/>
    <property type="match status" value="1"/>
</dbReference>
<reference evidence="9" key="1">
    <citation type="submission" date="2020-04" db="EMBL/GenBank/DDBJ databases">
        <title>Deep metagenomics examines the oral microbiome during advanced dental caries in children, revealing novel taxa and co-occurrences with host molecules.</title>
        <authorList>
            <person name="Baker J.L."/>
            <person name="Morton J.T."/>
            <person name="Dinis M."/>
            <person name="Alvarez R."/>
            <person name="Tran N.C."/>
            <person name="Knight R."/>
            <person name="Edlund A."/>
        </authorList>
    </citation>
    <scope>NUCLEOTIDE SEQUENCE</scope>
    <source>
        <strain evidence="9">JCVI_38_bin.19</strain>
    </source>
</reference>
<dbReference type="GO" id="GO:0016831">
    <property type="term" value="F:carboxy-lyase activity"/>
    <property type="evidence" value="ECO:0007669"/>
    <property type="project" value="UniProtKB-KW"/>
</dbReference>
<comment type="caution">
    <text evidence="9">The sequence shown here is derived from an EMBL/GenBank/DDBJ whole genome shotgun (WGS) entry which is preliminary data.</text>
</comment>
<dbReference type="Gene3D" id="3.90.105.10">
    <property type="entry name" value="Molybdopterin biosynthesis moea protein, domain 2"/>
    <property type="match status" value="1"/>
</dbReference>
<dbReference type="EMBL" id="JABZRA010000051">
    <property type="protein sequence ID" value="MBF1272725.1"/>
    <property type="molecule type" value="Genomic_DNA"/>
</dbReference>
<organism evidence="9 10">
    <name type="scientific">Oribacterium sinus</name>
    <dbReference type="NCBI Taxonomy" id="237576"/>
    <lineage>
        <taxon>Bacteria</taxon>
        <taxon>Bacillati</taxon>
        <taxon>Bacillota</taxon>
        <taxon>Clostridia</taxon>
        <taxon>Lachnospirales</taxon>
        <taxon>Lachnospiraceae</taxon>
        <taxon>Oribacterium</taxon>
    </lineage>
</organism>
<dbReference type="InterPro" id="IPR015424">
    <property type="entry name" value="PyrdxlP-dep_Trfase"/>
</dbReference>
<keyword evidence="4" id="KW-0663">Pyridoxal phosphate</keyword>
<dbReference type="SUPFAM" id="SSF55904">
    <property type="entry name" value="Ornithine decarboxylase C-terminal domain"/>
    <property type="match status" value="1"/>
</dbReference>
<keyword evidence="3" id="KW-0210">Decarboxylase</keyword>
<evidence type="ECO:0000259" key="8">
    <source>
        <dbReference type="Pfam" id="PF03711"/>
    </source>
</evidence>
<sequence>MNDQSKEGRNPSPSPLEKYFQHYNEKNLLPLHMPGHQRKTEMGAALPYAYDYTEVDELDNLHAPEGILQEAMNRTAAYYGCSDCFYLVNGSSSGLQAGIFTLLEEGDEVVVARNCHRSVFYALSLRKAKIHFLLPEFWEDFSCFGSISPKEVERLLREFPKSKALVFTSPSYEGVVSDVEAIARLCHENGLSLLVDEAHGAHFSPKKGDSFLESAIALGADLVVQSPHKTLCSLTQSAWILGNGERYSREKLSFYLSVFQTTSPSYPLMLSLEKATTLLETKGEALFSHWKEVMESFREKARTLSYFTFLWEKEEACFAMDFSKIFLRALGIPELRLGKDLAKLLREDYGIESEMHSGENLLLMTGPFISEKDMDRLFIALKDIERRLGDEKRQKPGDERGKQAEEERGKQAEEERGKETGDEMSELIEGSAPSLQSLPSLQSKILSSALYQISIADNTLQISEGLKEGEELSFHDGEGRICLEYLSLYPPGIPLLFPGEKLTAEKIQGIEALEKEGIELQYSRHGQGERGKLIFQKDKGNM</sequence>
<feature type="region of interest" description="Disordered" evidence="6">
    <location>
        <begin position="389"/>
        <end position="425"/>
    </location>
</feature>
<dbReference type="Gene3D" id="3.40.640.10">
    <property type="entry name" value="Type I PLP-dependent aspartate aminotransferase-like (Major domain)"/>
    <property type="match status" value="1"/>
</dbReference>